<proteinExistence type="predicted"/>
<evidence type="ECO:0000313" key="1">
    <source>
        <dbReference type="EMBL" id="OSS49051.1"/>
    </source>
</evidence>
<protein>
    <submittedName>
        <fullName evidence="1">Uncharacterized protein</fullName>
    </submittedName>
</protein>
<dbReference type="EMBL" id="KZ107844">
    <property type="protein sequence ID" value="OSS49051.1"/>
    <property type="molecule type" value="Genomic_DNA"/>
</dbReference>
<reference evidence="1 2" key="1">
    <citation type="journal article" date="2017" name="Genome Announc.">
        <title>Genome sequence of the saprophytic ascomycete Epicoccum nigrum ICMP 19927 strain isolated from New Zealand.</title>
        <authorList>
            <person name="Fokin M."/>
            <person name="Fleetwood D."/>
            <person name="Weir B.S."/>
            <person name="Villas-Boas S.G."/>
        </authorList>
    </citation>
    <scope>NUCLEOTIDE SEQUENCE [LARGE SCALE GENOMIC DNA]</scope>
    <source>
        <strain evidence="1 2">ICMP 19927</strain>
    </source>
</reference>
<evidence type="ECO:0000313" key="2">
    <source>
        <dbReference type="Proteomes" id="UP000193240"/>
    </source>
</evidence>
<dbReference type="Proteomes" id="UP000193240">
    <property type="component" value="Unassembled WGS sequence"/>
</dbReference>
<name>A0A1Y2LZ42_EPING</name>
<dbReference type="InParanoid" id="A0A1Y2LZ42"/>
<accession>A0A1Y2LZ42</accession>
<keyword evidence="2" id="KW-1185">Reference proteome</keyword>
<gene>
    <name evidence="1" type="ORF">B5807_05488</name>
</gene>
<sequence>MLHFVETGAYVFDRRAFTAYPLLTTLDLHIHAYLVSTKYGITAMRDCVIEAYLETAEQEMTMGLMMLTGNQLSDLNMSWLGFPVVAPADERCDSETSITPMDRFLNSLVLLWKNTRSRHDDMRQVVLALIKRDLNKLLRIPLFVAMMQEVVGFGDDVVASLEGDGLGVRASQVAAGRKRAQSIFFGLHCLSVDKRIGIRDQNASRHERNEDHIMQIPETKPYCRRCRIVTASANAIYATLEGRRNKTLLVTSHGIPLD</sequence>
<organism evidence="1 2">
    <name type="scientific">Epicoccum nigrum</name>
    <name type="common">Soil fungus</name>
    <name type="synonym">Epicoccum purpurascens</name>
    <dbReference type="NCBI Taxonomy" id="105696"/>
    <lineage>
        <taxon>Eukaryota</taxon>
        <taxon>Fungi</taxon>
        <taxon>Dikarya</taxon>
        <taxon>Ascomycota</taxon>
        <taxon>Pezizomycotina</taxon>
        <taxon>Dothideomycetes</taxon>
        <taxon>Pleosporomycetidae</taxon>
        <taxon>Pleosporales</taxon>
        <taxon>Pleosporineae</taxon>
        <taxon>Didymellaceae</taxon>
        <taxon>Epicoccum</taxon>
    </lineage>
</organism>
<dbReference type="AlphaFoldDB" id="A0A1Y2LZ42"/>